<feature type="transmembrane region" description="Helical" evidence="1">
    <location>
        <begin position="174"/>
        <end position="194"/>
    </location>
</feature>
<proteinExistence type="predicted"/>
<feature type="transmembrane region" description="Helical" evidence="1">
    <location>
        <begin position="135"/>
        <end position="153"/>
    </location>
</feature>
<reference evidence="2 3" key="1">
    <citation type="submission" date="2013-08" db="EMBL/GenBank/DDBJ databases">
        <title>Genome sequencing of Cellulomonas carbonis T26.</title>
        <authorList>
            <person name="Chen F."/>
            <person name="Li Y."/>
            <person name="Wang G."/>
        </authorList>
    </citation>
    <scope>NUCLEOTIDE SEQUENCE [LARGE SCALE GENOMIC DNA]</scope>
    <source>
        <strain evidence="2 3">T26</strain>
    </source>
</reference>
<evidence type="ECO:0000256" key="1">
    <source>
        <dbReference type="SAM" id="Phobius"/>
    </source>
</evidence>
<dbReference type="AlphaFoldDB" id="A0A0A0BLH8"/>
<feature type="transmembrane region" description="Helical" evidence="1">
    <location>
        <begin position="100"/>
        <end position="129"/>
    </location>
</feature>
<protein>
    <submittedName>
        <fullName evidence="2">ABC transporter permease</fullName>
    </submittedName>
</protein>
<evidence type="ECO:0000313" key="2">
    <source>
        <dbReference type="EMBL" id="KGM08547.1"/>
    </source>
</evidence>
<keyword evidence="1" id="KW-1133">Transmembrane helix</keyword>
<name>A0A0A0BLH8_9CELL</name>
<keyword evidence="1" id="KW-0812">Transmembrane</keyword>
<dbReference type="Proteomes" id="UP000029839">
    <property type="component" value="Unassembled WGS sequence"/>
</dbReference>
<organism evidence="2 3">
    <name type="scientific">Cellulomonas carbonis T26</name>
    <dbReference type="NCBI Taxonomy" id="947969"/>
    <lineage>
        <taxon>Bacteria</taxon>
        <taxon>Bacillati</taxon>
        <taxon>Actinomycetota</taxon>
        <taxon>Actinomycetes</taxon>
        <taxon>Micrococcales</taxon>
        <taxon>Cellulomonadaceae</taxon>
        <taxon>Cellulomonas</taxon>
    </lineage>
</organism>
<sequence length="225" mass="22819">MAATVLRLRFALLRNTLRAEPWRLVLLVVGVLWALLALPSVLSGAVWLSGQGVDVAHDVLVVAGTLLAVGWAVVPVVLPSLDDSLDVRRFATSGVPPHRLVPGLLLASLLGVPTAFTAMVCLAPVIVWGGPGTRPALVVAAVLAPVLAATCVVTSRVATGAVARALGARRAREAGLVLALVGVLALVAVVAGVGRLGLEGALERVPAVAEVLGWTPLAAGWAAPA</sequence>
<keyword evidence="1" id="KW-0472">Membrane</keyword>
<feature type="transmembrane region" description="Helical" evidence="1">
    <location>
        <begin position="24"/>
        <end position="47"/>
    </location>
</feature>
<accession>A0A0A0BLH8</accession>
<reference evidence="2 3" key="2">
    <citation type="journal article" date="2015" name="Stand. Genomic Sci.">
        <title>Draft genome sequence of Cellulomonas carbonis T26(T) and comparative analysis of six Cellulomonas genomes.</title>
        <authorList>
            <person name="Zhuang W."/>
            <person name="Zhang S."/>
            <person name="Xia X."/>
            <person name="Wang G."/>
        </authorList>
    </citation>
    <scope>NUCLEOTIDE SEQUENCE [LARGE SCALE GENOMIC DNA]</scope>
    <source>
        <strain evidence="2 3">T26</strain>
    </source>
</reference>
<feature type="non-terminal residue" evidence="2">
    <location>
        <position position="225"/>
    </location>
</feature>
<keyword evidence="3" id="KW-1185">Reference proteome</keyword>
<evidence type="ECO:0000313" key="3">
    <source>
        <dbReference type="Proteomes" id="UP000029839"/>
    </source>
</evidence>
<gene>
    <name evidence="2" type="ORF">N868_08350</name>
</gene>
<dbReference type="EMBL" id="AXCY01000202">
    <property type="protein sequence ID" value="KGM08547.1"/>
    <property type="molecule type" value="Genomic_DNA"/>
</dbReference>
<comment type="caution">
    <text evidence="2">The sequence shown here is derived from an EMBL/GenBank/DDBJ whole genome shotgun (WGS) entry which is preliminary data.</text>
</comment>
<feature type="transmembrane region" description="Helical" evidence="1">
    <location>
        <begin position="59"/>
        <end position="79"/>
    </location>
</feature>